<comment type="caution">
    <text evidence="4">The sequence shown here is derived from an EMBL/GenBank/DDBJ whole genome shotgun (WGS) entry which is preliminary data.</text>
</comment>
<dbReference type="PANTHER" id="PTHR37313:SF4">
    <property type="entry name" value="CONSERVED MEMBRANE PROTEIN-RELATED"/>
    <property type="match status" value="1"/>
</dbReference>
<dbReference type="EMBL" id="JBBIAA010000032">
    <property type="protein sequence ID" value="MEJ5946755.1"/>
    <property type="molecule type" value="Genomic_DNA"/>
</dbReference>
<evidence type="ECO:0000313" key="4">
    <source>
        <dbReference type="EMBL" id="MEJ5946755.1"/>
    </source>
</evidence>
<dbReference type="Gene3D" id="3.30.70.1880">
    <property type="entry name" value="Protein of unknown function DUF881"/>
    <property type="match status" value="1"/>
</dbReference>
<reference evidence="4 5" key="1">
    <citation type="journal article" date="2017" name="Int. J. Syst. Evol. Microbiol.">
        <title>Pseudokineococcus basanitobsidens sp. nov., isolated from volcanic rock.</title>
        <authorList>
            <person name="Lee D.W."/>
            <person name="Park M.Y."/>
            <person name="Kim J.J."/>
            <person name="Kim B.S."/>
        </authorList>
    </citation>
    <scope>NUCLEOTIDE SEQUENCE [LARGE SCALE GENOMIC DNA]</scope>
    <source>
        <strain evidence="4 5">DSM 103726</strain>
    </source>
</reference>
<gene>
    <name evidence="4" type="ORF">WDZ17_15760</name>
</gene>
<dbReference type="Proteomes" id="UP001387100">
    <property type="component" value="Unassembled WGS sequence"/>
</dbReference>
<keyword evidence="5" id="KW-1185">Reference proteome</keyword>
<evidence type="ECO:0000256" key="3">
    <source>
        <dbReference type="SAM" id="MobiDB-lite"/>
    </source>
</evidence>
<feature type="region of interest" description="Disordered" evidence="3">
    <location>
        <begin position="82"/>
        <end position="101"/>
    </location>
</feature>
<evidence type="ECO:0000256" key="2">
    <source>
        <dbReference type="SAM" id="Coils"/>
    </source>
</evidence>
<organism evidence="4 5">
    <name type="scientific">Pseudokineococcus basanitobsidens</name>
    <dbReference type="NCBI Taxonomy" id="1926649"/>
    <lineage>
        <taxon>Bacteria</taxon>
        <taxon>Bacillati</taxon>
        <taxon>Actinomycetota</taxon>
        <taxon>Actinomycetes</taxon>
        <taxon>Kineosporiales</taxon>
        <taxon>Kineosporiaceae</taxon>
        <taxon>Pseudokineococcus</taxon>
    </lineage>
</organism>
<dbReference type="Pfam" id="PF05949">
    <property type="entry name" value="DUF881"/>
    <property type="match status" value="1"/>
</dbReference>
<keyword evidence="2" id="KW-0175">Coiled coil</keyword>
<comment type="similarity">
    <text evidence="1">Belongs to the UPF0749 family.</text>
</comment>
<dbReference type="PANTHER" id="PTHR37313">
    <property type="entry name" value="UPF0749 PROTEIN RV1825"/>
    <property type="match status" value="1"/>
</dbReference>
<evidence type="ECO:0000313" key="5">
    <source>
        <dbReference type="Proteomes" id="UP001387100"/>
    </source>
</evidence>
<protein>
    <submittedName>
        <fullName evidence="4">DUF881 domain-containing protein</fullName>
    </submittedName>
</protein>
<feature type="coiled-coil region" evidence="2">
    <location>
        <begin position="55"/>
        <end position="82"/>
    </location>
</feature>
<sequence>MQRRGSGRKGSGLTRGAAAAVAGVLFLAGLLFSTSAGTADGGDIRGGDEDLRGLVVDEGERVADLEAQVAQARSDVDALTAQDDVPGAGEPEASDLAAASQTAPVRGEGLVVELADAPRGTVLGAGYSLQDTVVHSQDVQAVVNALWEGGAEGMGVMDQRVVATTAVRCVGSTLRVQGRYYPPPYRIEAVGDPEQMRAALEASPAVQLYRAASDDLGLVYEVDEQDVDLPAYGGSLELSFARPASGS</sequence>
<dbReference type="InterPro" id="IPR010273">
    <property type="entry name" value="DUF881"/>
</dbReference>
<name>A0ABU8RNW2_9ACTN</name>
<proteinExistence type="inferred from homology"/>
<accession>A0ABU8RNW2</accession>
<evidence type="ECO:0000256" key="1">
    <source>
        <dbReference type="ARBA" id="ARBA00009108"/>
    </source>
</evidence>
<dbReference type="RefSeq" id="WP_339576136.1">
    <property type="nucleotide sequence ID" value="NZ_JBBIAA010000032.1"/>
</dbReference>